<dbReference type="Pfam" id="PF00496">
    <property type="entry name" value="SBP_bac_5"/>
    <property type="match status" value="1"/>
</dbReference>
<protein>
    <submittedName>
        <fullName evidence="4">ABC transporter substrate-binding protein</fullName>
    </submittedName>
</protein>
<dbReference type="EMBL" id="CP064954">
    <property type="protein sequence ID" value="QPK79340.1"/>
    <property type="molecule type" value="Genomic_DNA"/>
</dbReference>
<evidence type="ECO:0000313" key="5">
    <source>
        <dbReference type="Proteomes" id="UP000594681"/>
    </source>
</evidence>
<sequence>MPIKKIVALSTAAALSTALVACSSDSSDSASGTSDSKGGTNYVLTNGSEPQNPLVPANTNETGGGRIVDSLFAGLVRYDADGKAHNEVAESIESNADSTEFTVKLKDTKFSDGTPVTAHSFVDAWNYAVANDLLGAYFFEPIKGYEEGAQSLEGLKVVDDKTFTITLTAPEADFPQRLGYSAYFPLPESAFEDMDGFGENPVGNGPYKLAEWNHNQDAILVPNEEYTGETPAKNDGVKFIFYPSQDSAYADLLAGNLDVLDAIPDSAFSVYENDLGDRAVNQPAAVFQSFSLPKNLKHFEGEEGKLRRQALSLAIDRDAVTETIFQGTRTPAKDFSSPVLPGYSESIKGNDVLEFNPTKAKELWAKADEIDKFSGSFQIAYNSDGGHQSWVDAVTNQIKNNLGIEANGAPYPDFKSLRDEVTNRTITTAFRTGWQADYPSIGNFLSAVYGTGAGSNDSDYSNKAFDAKLKEAGTAKSPEDAAKIYNEAQEFLFADLPAIPLWYSNVTGGYSEAVDNVVFNWKSVPEYTDITKK</sequence>
<reference evidence="4 5" key="1">
    <citation type="submission" date="2020-11" db="EMBL/GenBank/DDBJ databases">
        <title>Corynebacterium sp. ZJ-599.</title>
        <authorList>
            <person name="Zhou J."/>
        </authorList>
    </citation>
    <scope>NUCLEOTIDE SEQUENCE [LARGE SCALE GENOMIC DNA]</scope>
    <source>
        <strain evidence="4 5">ZJ-599</strain>
    </source>
</reference>
<dbReference type="InterPro" id="IPR030678">
    <property type="entry name" value="Peptide/Ni-bd"/>
</dbReference>
<evidence type="ECO:0000256" key="1">
    <source>
        <dbReference type="SAM" id="MobiDB-lite"/>
    </source>
</evidence>
<dbReference type="PANTHER" id="PTHR30290:SF83">
    <property type="entry name" value="ABC TRANSPORTER SUBSTRATE-BINDING PROTEIN"/>
    <property type="match status" value="1"/>
</dbReference>
<dbReference type="GO" id="GO:0042597">
    <property type="term" value="C:periplasmic space"/>
    <property type="evidence" value="ECO:0007669"/>
    <property type="project" value="UniProtKB-ARBA"/>
</dbReference>
<keyword evidence="2" id="KW-0732">Signal</keyword>
<feature type="compositionally biased region" description="Polar residues" evidence="1">
    <location>
        <begin position="42"/>
        <end position="60"/>
    </location>
</feature>
<evidence type="ECO:0000313" key="4">
    <source>
        <dbReference type="EMBL" id="QPK79340.1"/>
    </source>
</evidence>
<keyword evidence="5" id="KW-1185">Reference proteome</keyword>
<dbReference type="GO" id="GO:1904680">
    <property type="term" value="F:peptide transmembrane transporter activity"/>
    <property type="evidence" value="ECO:0007669"/>
    <property type="project" value="TreeGrafter"/>
</dbReference>
<dbReference type="AlphaFoldDB" id="A0A7T0KEI8"/>
<feature type="compositionally biased region" description="Low complexity" evidence="1">
    <location>
        <begin position="24"/>
        <end position="39"/>
    </location>
</feature>
<dbReference type="KEGG" id="cliz:G7Y31_01025"/>
<dbReference type="Proteomes" id="UP000594681">
    <property type="component" value="Chromosome"/>
</dbReference>
<dbReference type="InterPro" id="IPR000914">
    <property type="entry name" value="SBP_5_dom"/>
</dbReference>
<dbReference type="InterPro" id="IPR039424">
    <property type="entry name" value="SBP_5"/>
</dbReference>
<evidence type="ECO:0000259" key="3">
    <source>
        <dbReference type="Pfam" id="PF00496"/>
    </source>
</evidence>
<dbReference type="CDD" id="cd00995">
    <property type="entry name" value="PBP2_NikA_DppA_OppA_like"/>
    <property type="match status" value="1"/>
</dbReference>
<dbReference type="Gene3D" id="3.90.76.10">
    <property type="entry name" value="Dipeptide-binding Protein, Domain 1"/>
    <property type="match status" value="1"/>
</dbReference>
<dbReference type="PANTHER" id="PTHR30290">
    <property type="entry name" value="PERIPLASMIC BINDING COMPONENT OF ABC TRANSPORTER"/>
    <property type="match status" value="1"/>
</dbReference>
<feature type="chain" id="PRO_5038906184" evidence="2">
    <location>
        <begin position="24"/>
        <end position="533"/>
    </location>
</feature>
<evidence type="ECO:0000256" key="2">
    <source>
        <dbReference type="SAM" id="SignalP"/>
    </source>
</evidence>
<organism evidence="4 5">
    <name type="scientific">Corynebacterium lizhenjunii</name>
    <dbReference type="NCBI Taxonomy" id="2709394"/>
    <lineage>
        <taxon>Bacteria</taxon>
        <taxon>Bacillati</taxon>
        <taxon>Actinomycetota</taxon>
        <taxon>Actinomycetes</taxon>
        <taxon>Mycobacteriales</taxon>
        <taxon>Corynebacteriaceae</taxon>
        <taxon>Corynebacterium</taxon>
    </lineage>
</organism>
<dbReference type="PROSITE" id="PS51257">
    <property type="entry name" value="PROKAR_LIPOPROTEIN"/>
    <property type="match status" value="1"/>
</dbReference>
<dbReference type="SUPFAM" id="SSF53850">
    <property type="entry name" value="Periplasmic binding protein-like II"/>
    <property type="match status" value="1"/>
</dbReference>
<feature type="domain" description="Solute-binding protein family 5" evidence="3">
    <location>
        <begin position="85"/>
        <end position="455"/>
    </location>
</feature>
<feature type="signal peptide" evidence="2">
    <location>
        <begin position="1"/>
        <end position="23"/>
    </location>
</feature>
<accession>A0A7T0KEI8</accession>
<proteinExistence type="predicted"/>
<dbReference type="RefSeq" id="WP_165011129.1">
    <property type="nucleotide sequence ID" value="NZ_CP064954.1"/>
</dbReference>
<name>A0A7T0KEI8_9CORY</name>
<dbReference type="GO" id="GO:0015833">
    <property type="term" value="P:peptide transport"/>
    <property type="evidence" value="ECO:0007669"/>
    <property type="project" value="TreeGrafter"/>
</dbReference>
<dbReference type="Gene3D" id="3.40.190.10">
    <property type="entry name" value="Periplasmic binding protein-like II"/>
    <property type="match status" value="1"/>
</dbReference>
<dbReference type="GO" id="GO:0043190">
    <property type="term" value="C:ATP-binding cassette (ABC) transporter complex"/>
    <property type="evidence" value="ECO:0007669"/>
    <property type="project" value="InterPro"/>
</dbReference>
<dbReference type="PIRSF" id="PIRSF002741">
    <property type="entry name" value="MppA"/>
    <property type="match status" value="1"/>
</dbReference>
<gene>
    <name evidence="4" type="ORF">G7Y31_01025</name>
</gene>
<dbReference type="Gene3D" id="3.10.105.10">
    <property type="entry name" value="Dipeptide-binding Protein, Domain 3"/>
    <property type="match status" value="1"/>
</dbReference>
<feature type="region of interest" description="Disordered" evidence="1">
    <location>
        <begin position="24"/>
        <end position="60"/>
    </location>
</feature>